<dbReference type="GeneID" id="87841759"/>
<evidence type="ECO:0000259" key="3">
    <source>
        <dbReference type="Pfam" id="PF01557"/>
    </source>
</evidence>
<dbReference type="InterPro" id="IPR036663">
    <property type="entry name" value="Fumarylacetoacetase_C_sf"/>
</dbReference>
<evidence type="ECO:0000313" key="5">
    <source>
        <dbReference type="Proteomes" id="UP001278766"/>
    </source>
</evidence>
<gene>
    <name evidence="4" type="ORF">B0H64DRAFT_410810</name>
</gene>
<dbReference type="InterPro" id="IPR011234">
    <property type="entry name" value="Fumarylacetoacetase-like_C"/>
</dbReference>
<dbReference type="PANTHER" id="PTHR11820:SF7">
    <property type="entry name" value="ACYLPYRUVASE FAHD1, MITOCHONDRIAL"/>
    <property type="match status" value="1"/>
</dbReference>
<evidence type="ECO:0000313" key="4">
    <source>
        <dbReference type="EMBL" id="KAK3290849.1"/>
    </source>
</evidence>
<organism evidence="4 5">
    <name type="scientific">Chaetomium fimeti</name>
    <dbReference type="NCBI Taxonomy" id="1854472"/>
    <lineage>
        <taxon>Eukaryota</taxon>
        <taxon>Fungi</taxon>
        <taxon>Dikarya</taxon>
        <taxon>Ascomycota</taxon>
        <taxon>Pezizomycotina</taxon>
        <taxon>Sordariomycetes</taxon>
        <taxon>Sordariomycetidae</taxon>
        <taxon>Sordariales</taxon>
        <taxon>Chaetomiaceae</taxon>
        <taxon>Chaetomium</taxon>
    </lineage>
</organism>
<accession>A0AAE0H6R2</accession>
<comment type="caution">
    <text evidence="4">The sequence shown here is derived from an EMBL/GenBank/DDBJ whole genome shotgun (WGS) entry which is preliminary data.</text>
</comment>
<keyword evidence="2" id="KW-0479">Metal-binding</keyword>
<dbReference type="EMBL" id="JAUEPN010000011">
    <property type="protein sequence ID" value="KAK3290849.1"/>
    <property type="molecule type" value="Genomic_DNA"/>
</dbReference>
<dbReference type="PANTHER" id="PTHR11820">
    <property type="entry name" value="ACYLPYRUVASE"/>
    <property type="match status" value="1"/>
</dbReference>
<dbReference type="FunFam" id="3.90.850.10:FF:000002">
    <property type="entry name" value="2-hydroxyhepta-2,4-diene-1,7-dioate isomerase"/>
    <property type="match status" value="1"/>
</dbReference>
<dbReference type="GO" id="GO:0046872">
    <property type="term" value="F:metal ion binding"/>
    <property type="evidence" value="ECO:0007669"/>
    <property type="project" value="UniProtKB-KW"/>
</dbReference>
<evidence type="ECO:0000256" key="1">
    <source>
        <dbReference type="ARBA" id="ARBA00010211"/>
    </source>
</evidence>
<keyword evidence="5" id="KW-1185">Reference proteome</keyword>
<dbReference type="RefSeq" id="XP_062654363.1">
    <property type="nucleotide sequence ID" value="XM_062804811.1"/>
</dbReference>
<feature type="domain" description="Fumarylacetoacetase-like C-terminal" evidence="3">
    <location>
        <begin position="67"/>
        <end position="274"/>
    </location>
</feature>
<proteinExistence type="inferred from homology"/>
<reference evidence="4" key="1">
    <citation type="journal article" date="2023" name="Mol. Phylogenet. Evol.">
        <title>Genome-scale phylogeny and comparative genomics of the fungal order Sordariales.</title>
        <authorList>
            <person name="Hensen N."/>
            <person name="Bonometti L."/>
            <person name="Westerberg I."/>
            <person name="Brannstrom I.O."/>
            <person name="Guillou S."/>
            <person name="Cros-Aarteil S."/>
            <person name="Calhoun S."/>
            <person name="Haridas S."/>
            <person name="Kuo A."/>
            <person name="Mondo S."/>
            <person name="Pangilinan J."/>
            <person name="Riley R."/>
            <person name="LaButti K."/>
            <person name="Andreopoulos B."/>
            <person name="Lipzen A."/>
            <person name="Chen C."/>
            <person name="Yan M."/>
            <person name="Daum C."/>
            <person name="Ng V."/>
            <person name="Clum A."/>
            <person name="Steindorff A."/>
            <person name="Ohm R.A."/>
            <person name="Martin F."/>
            <person name="Silar P."/>
            <person name="Natvig D.O."/>
            <person name="Lalanne C."/>
            <person name="Gautier V."/>
            <person name="Ament-Velasquez S.L."/>
            <person name="Kruys A."/>
            <person name="Hutchinson M.I."/>
            <person name="Powell A.J."/>
            <person name="Barry K."/>
            <person name="Miller A.N."/>
            <person name="Grigoriev I.V."/>
            <person name="Debuchy R."/>
            <person name="Gladieux P."/>
            <person name="Hiltunen Thoren M."/>
            <person name="Johannesson H."/>
        </authorList>
    </citation>
    <scope>NUCLEOTIDE SEQUENCE</scope>
    <source>
        <strain evidence="4">CBS 168.71</strain>
    </source>
</reference>
<dbReference type="GO" id="GO:0050163">
    <property type="term" value="F:oxaloacetate tautomerase activity"/>
    <property type="evidence" value="ECO:0007669"/>
    <property type="project" value="UniProtKB-ARBA"/>
</dbReference>
<sequence>MSFQRLVRFVNAQGATAFGDLKSEPSGDLTGAEVEVLEGDIENGFRGTGRTDKITKLLSPLPKVPLVICIGLNYQKHATEANLRVPPYPVVFTKPADALTGPFDDVSIHPDAQGMLDYEGELTVVIGRDAKNVAEADALSYVLGYTVGNDVSARNFQLPDTSGGQFCYAKSFDGFAPVGPCIVSPSLVPDPQKLRLETRVNGGVRQTTGTDDMIFSVAKIIAHLSRGTTLRKGTIIQTGTPSGVGLFMEPKGFLQNGDVVEVSIEGIGQIRNKMVFEEC</sequence>
<dbReference type="GO" id="GO:0006107">
    <property type="term" value="P:oxaloacetate metabolic process"/>
    <property type="evidence" value="ECO:0007669"/>
    <property type="project" value="UniProtKB-ARBA"/>
</dbReference>
<reference evidence="4" key="2">
    <citation type="submission" date="2023-06" db="EMBL/GenBank/DDBJ databases">
        <authorList>
            <consortium name="Lawrence Berkeley National Laboratory"/>
            <person name="Haridas S."/>
            <person name="Hensen N."/>
            <person name="Bonometti L."/>
            <person name="Westerberg I."/>
            <person name="Brannstrom I.O."/>
            <person name="Guillou S."/>
            <person name="Cros-Aarteil S."/>
            <person name="Calhoun S."/>
            <person name="Kuo A."/>
            <person name="Mondo S."/>
            <person name="Pangilinan J."/>
            <person name="Riley R."/>
            <person name="Labutti K."/>
            <person name="Andreopoulos B."/>
            <person name="Lipzen A."/>
            <person name="Chen C."/>
            <person name="Yanf M."/>
            <person name="Daum C."/>
            <person name="Ng V."/>
            <person name="Clum A."/>
            <person name="Steindorff A."/>
            <person name="Ohm R."/>
            <person name="Martin F."/>
            <person name="Silar P."/>
            <person name="Natvig D."/>
            <person name="Lalanne C."/>
            <person name="Gautier V."/>
            <person name="Ament-Velasquez S.L."/>
            <person name="Kruys A."/>
            <person name="Hutchinson M.I."/>
            <person name="Powell A.J."/>
            <person name="Barry K."/>
            <person name="Miller A.N."/>
            <person name="Grigoriev I.V."/>
            <person name="Debuchy R."/>
            <person name="Gladieux P."/>
            <person name="Thoren M.H."/>
            <person name="Johannesson H."/>
        </authorList>
    </citation>
    <scope>NUCLEOTIDE SEQUENCE</scope>
    <source>
        <strain evidence="4">CBS 168.71</strain>
    </source>
</reference>
<dbReference type="GO" id="GO:0018773">
    <property type="term" value="F:acetylpyruvate hydrolase activity"/>
    <property type="evidence" value="ECO:0007669"/>
    <property type="project" value="TreeGrafter"/>
</dbReference>
<comment type="similarity">
    <text evidence="1">Belongs to the FAH family.</text>
</comment>
<dbReference type="Pfam" id="PF01557">
    <property type="entry name" value="FAA_hydrolase"/>
    <property type="match status" value="1"/>
</dbReference>
<protein>
    <recommendedName>
        <fullName evidence="3">Fumarylacetoacetase-like C-terminal domain-containing protein</fullName>
    </recommendedName>
</protein>
<evidence type="ECO:0000256" key="2">
    <source>
        <dbReference type="ARBA" id="ARBA00022723"/>
    </source>
</evidence>
<dbReference type="Proteomes" id="UP001278766">
    <property type="component" value="Unassembled WGS sequence"/>
</dbReference>
<dbReference type="SUPFAM" id="SSF56529">
    <property type="entry name" value="FAH"/>
    <property type="match status" value="1"/>
</dbReference>
<dbReference type="Gene3D" id="3.90.850.10">
    <property type="entry name" value="Fumarylacetoacetase-like, C-terminal domain"/>
    <property type="match status" value="1"/>
</dbReference>
<dbReference type="AlphaFoldDB" id="A0AAE0H6R2"/>
<name>A0AAE0H6R2_9PEZI</name>